<dbReference type="PANTHER" id="PTHR34384">
    <property type="entry name" value="L-2,3-DIAMINOPROPANOATE--CITRATE LIGASE"/>
    <property type="match status" value="1"/>
</dbReference>
<protein>
    <recommendedName>
        <fullName evidence="5">Aerobactin siderophore biosynthesis IucA/IucC N-terminal domain-containing protein</fullName>
    </recommendedName>
</protein>
<dbReference type="GO" id="GO:0016881">
    <property type="term" value="F:acid-amino acid ligase activity"/>
    <property type="evidence" value="ECO:0007669"/>
    <property type="project" value="UniProtKB-ARBA"/>
</dbReference>
<name>A0A166F4U8_9AGAM</name>
<evidence type="ECO:0000259" key="1">
    <source>
        <dbReference type="Pfam" id="PF04183"/>
    </source>
</evidence>
<feature type="domain" description="Aerobactin siderophore biosynthesis IucA/IucC N-terminal" evidence="1">
    <location>
        <begin position="173"/>
        <end position="400"/>
    </location>
</feature>
<reference evidence="3 4" key="1">
    <citation type="journal article" date="2016" name="Mol. Biol. Evol.">
        <title>Comparative Genomics of Early-Diverging Mushroom-Forming Fungi Provides Insights into the Origins of Lignocellulose Decay Capabilities.</title>
        <authorList>
            <person name="Nagy L.G."/>
            <person name="Riley R."/>
            <person name="Tritt A."/>
            <person name="Adam C."/>
            <person name="Daum C."/>
            <person name="Floudas D."/>
            <person name="Sun H."/>
            <person name="Yadav J.S."/>
            <person name="Pangilinan J."/>
            <person name="Larsson K.H."/>
            <person name="Matsuura K."/>
            <person name="Barry K."/>
            <person name="Labutti K."/>
            <person name="Kuo R."/>
            <person name="Ohm R.A."/>
            <person name="Bhattacharya S.S."/>
            <person name="Shirouzu T."/>
            <person name="Yoshinaga Y."/>
            <person name="Martin F.M."/>
            <person name="Grigoriev I.V."/>
            <person name="Hibbett D.S."/>
        </authorList>
    </citation>
    <scope>NUCLEOTIDE SEQUENCE [LARGE SCALE GENOMIC DNA]</scope>
    <source>
        <strain evidence="3 4">CBS 109695</strain>
    </source>
</reference>
<dbReference type="Pfam" id="PF06276">
    <property type="entry name" value="FhuF"/>
    <property type="match status" value="1"/>
</dbReference>
<accession>A0A166F4U8</accession>
<evidence type="ECO:0000313" key="3">
    <source>
        <dbReference type="EMBL" id="KZP16436.1"/>
    </source>
</evidence>
<dbReference type="GO" id="GO:0019290">
    <property type="term" value="P:siderophore biosynthetic process"/>
    <property type="evidence" value="ECO:0007669"/>
    <property type="project" value="InterPro"/>
</dbReference>
<keyword evidence="4" id="KW-1185">Reference proteome</keyword>
<dbReference type="Gene3D" id="1.10.510.40">
    <property type="match status" value="1"/>
</dbReference>
<dbReference type="PANTHER" id="PTHR34384:SF5">
    <property type="entry name" value="L-2,3-DIAMINOPROPANOATE--CITRATE LIGASE"/>
    <property type="match status" value="1"/>
</dbReference>
<gene>
    <name evidence="3" type="ORF">FIBSPDRAFT_60135</name>
</gene>
<dbReference type="InterPro" id="IPR022770">
    <property type="entry name" value="IucA/IucC-like_C"/>
</dbReference>
<dbReference type="AlphaFoldDB" id="A0A166F4U8"/>
<dbReference type="OrthoDB" id="2117718at2759"/>
<proteinExistence type="predicted"/>
<dbReference type="InterPro" id="IPR037455">
    <property type="entry name" value="LucA/IucC-like"/>
</dbReference>
<evidence type="ECO:0008006" key="5">
    <source>
        <dbReference type="Google" id="ProtNLM"/>
    </source>
</evidence>
<sequence length="598" mass="65963">MANGGNLASSNDSAQVFATHLAVHALLSRLVASLINERLAIGIYVPNGTEGALIPLDSSPDGYNMDKKIVFQLGEAPPHLEALPGSGQLSRILFLDPGDIPFTAKPQFHSFTPSGVEPIVNGPQIMQIIRAWNNSALDTPGFDGVLVDLEDCLKNAVEAFKNPPQQPGLESGYLEWEQGILDGHATHPMFLSRLPLSPAVGPFPFCQLSTVTLHFLEVPSDNLTVTGDFNAEIKLLLDAVGINARDGHVVFPVHEYQLKYLQSVGLLQEHAMVVLPQTCAAKPQASIRTVTPWNTVSDSELLPGLAIKLPIAIRKSSALRTISPWSTTITHELNSHFPRMKSLELTKGILHVCREKAAVSLKCDDFDIAKHVACIVREDATAHSFSSAREGIALSAALTQRNHPDEEAVVVKAWHLNTREKRVAFLEEYTELMFKCFLGSLLEGFGFDVHGQNCILHYEVSTGKLLGFSIRDLADVRVHQPTFEAATGHRVNLIPDNCNEAADSQELHCKTFHVLIQAHLHRLIRALDLHSANEGYTGWKVVRKALERHVPAGSDLSRDWLEAKTTHYKCFLRMKTGGLYRDNVYMDIPNLLELGREE</sequence>
<feature type="domain" description="Aerobactin siderophore biosynthesis IucA/IucC-like C-terminal" evidence="2">
    <location>
        <begin position="424"/>
        <end position="576"/>
    </location>
</feature>
<dbReference type="InterPro" id="IPR007310">
    <property type="entry name" value="Aerobactin_biosyn_IucA/IucC_N"/>
</dbReference>
<evidence type="ECO:0000313" key="4">
    <source>
        <dbReference type="Proteomes" id="UP000076532"/>
    </source>
</evidence>
<evidence type="ECO:0000259" key="2">
    <source>
        <dbReference type="Pfam" id="PF06276"/>
    </source>
</evidence>
<dbReference type="EMBL" id="KV417593">
    <property type="protein sequence ID" value="KZP16436.1"/>
    <property type="molecule type" value="Genomic_DNA"/>
</dbReference>
<dbReference type="STRING" id="436010.A0A166F4U8"/>
<dbReference type="Proteomes" id="UP000076532">
    <property type="component" value="Unassembled WGS sequence"/>
</dbReference>
<organism evidence="3 4">
    <name type="scientific">Athelia psychrophila</name>
    <dbReference type="NCBI Taxonomy" id="1759441"/>
    <lineage>
        <taxon>Eukaryota</taxon>
        <taxon>Fungi</taxon>
        <taxon>Dikarya</taxon>
        <taxon>Basidiomycota</taxon>
        <taxon>Agaricomycotina</taxon>
        <taxon>Agaricomycetes</taxon>
        <taxon>Agaricomycetidae</taxon>
        <taxon>Atheliales</taxon>
        <taxon>Atheliaceae</taxon>
        <taxon>Athelia</taxon>
    </lineage>
</organism>
<dbReference type="Pfam" id="PF04183">
    <property type="entry name" value="IucA_IucC"/>
    <property type="match status" value="1"/>
</dbReference>